<proteinExistence type="predicted"/>
<evidence type="ECO:0000313" key="2">
    <source>
        <dbReference type="Proteomes" id="UP000464754"/>
    </source>
</evidence>
<dbReference type="RefSeq" id="WP_115715721.1">
    <property type="nucleotide sequence ID" value="NZ_AP019695.1"/>
</dbReference>
<keyword evidence="2" id="KW-1185">Reference proteome</keyword>
<dbReference type="Gene3D" id="3.40.50.11310">
    <property type="entry name" value="Bacterial phosphonate metabolism protein PhnH"/>
    <property type="match status" value="1"/>
</dbReference>
<accession>A0A6N4TKW8</accession>
<dbReference type="AlphaFoldDB" id="A0A6N4TKW8"/>
<dbReference type="PIRSF" id="PIRSF020680">
    <property type="entry name" value="PhnH"/>
    <property type="match status" value="1"/>
</dbReference>
<protein>
    <submittedName>
        <fullName evidence="1">Carbon-phosphorus lyase subunit PhnH</fullName>
    </submittedName>
</protein>
<dbReference type="SUPFAM" id="SSF159709">
    <property type="entry name" value="PhnH-like"/>
    <property type="match status" value="1"/>
</dbReference>
<dbReference type="GO" id="GO:0016829">
    <property type="term" value="F:lyase activity"/>
    <property type="evidence" value="ECO:0007669"/>
    <property type="project" value="UniProtKB-KW"/>
</dbReference>
<dbReference type="InterPro" id="IPR008772">
    <property type="entry name" value="Phosphonate_metab_PhnH"/>
</dbReference>
<dbReference type="KEGG" id="aarg:Aargi30884_26030"/>
<dbReference type="Proteomes" id="UP000464754">
    <property type="component" value="Chromosome"/>
</dbReference>
<dbReference type="EMBL" id="AP019695">
    <property type="protein sequence ID" value="BBK23700.1"/>
    <property type="molecule type" value="Genomic_DNA"/>
</dbReference>
<reference evidence="2" key="1">
    <citation type="submission" date="2019-05" db="EMBL/GenBank/DDBJ databases">
        <title>Complete genome sequencing of Absiella argi strain JCM 30884.</title>
        <authorList>
            <person name="Sakamoto M."/>
            <person name="Murakami T."/>
            <person name="Mori H."/>
        </authorList>
    </citation>
    <scope>NUCLEOTIDE SEQUENCE [LARGE SCALE GENOMIC DNA]</scope>
    <source>
        <strain evidence="2">JCM 30884</strain>
    </source>
</reference>
<keyword evidence="1" id="KW-0456">Lyase</keyword>
<dbReference type="GO" id="GO:0019634">
    <property type="term" value="P:organic phosphonate metabolic process"/>
    <property type="evidence" value="ECO:0007669"/>
    <property type="project" value="InterPro"/>
</dbReference>
<dbReference type="NCBIfam" id="TIGR03292">
    <property type="entry name" value="PhnH_redo"/>
    <property type="match status" value="1"/>
</dbReference>
<dbReference type="Pfam" id="PF05845">
    <property type="entry name" value="PhnH"/>
    <property type="match status" value="1"/>
</dbReference>
<gene>
    <name evidence="1" type="primary">phnH</name>
    <name evidence="1" type="ORF">Aargi30884_26030</name>
</gene>
<sequence>MELNQVHDIQKAYRKVLNTFSYPGKIESLQEEMKHCTYQMECGNAMQIMMYMLLDADTSFYMESTSMKLAQRFSRLTYSVQKEIKDASFVFVTLDSFDKLAGVISNSAMGTLENPQHGATIIVECEKLRKDGNLCLKGPGIQGQTYLGVEGNDAWISSRQEKNAEFPLGVDLLFVDKEGNCVSLPRTTQIERR</sequence>
<name>A0A6N4TKW8_9FIRM</name>
<dbReference type="InterPro" id="IPR038058">
    <property type="entry name" value="PhnH-like_sp"/>
</dbReference>
<evidence type="ECO:0000313" key="1">
    <source>
        <dbReference type="EMBL" id="BBK23700.1"/>
    </source>
</evidence>
<organism evidence="1 2">
    <name type="scientific">Amedibacterium intestinale</name>
    <dbReference type="NCBI Taxonomy" id="2583452"/>
    <lineage>
        <taxon>Bacteria</taxon>
        <taxon>Bacillati</taxon>
        <taxon>Bacillota</taxon>
        <taxon>Erysipelotrichia</taxon>
        <taxon>Erysipelotrichales</taxon>
        <taxon>Erysipelotrichaceae</taxon>
        <taxon>Amedibacterium</taxon>
    </lineage>
</organism>